<dbReference type="SUPFAM" id="SSF52540">
    <property type="entry name" value="P-loop containing nucleoside triphosphate hydrolases"/>
    <property type="match status" value="1"/>
</dbReference>
<dbReference type="FunFam" id="3.40.50.300:FF:001280">
    <property type="entry name" value="Related to 6-phosphofructo-2-kinase"/>
    <property type="match status" value="1"/>
</dbReference>
<gene>
    <name evidence="5" type="ORF">M408DRAFT_331390</name>
</gene>
<dbReference type="InterPro" id="IPR013078">
    <property type="entry name" value="His_Pase_superF_clade-1"/>
</dbReference>
<dbReference type="GO" id="GO:0005524">
    <property type="term" value="F:ATP binding"/>
    <property type="evidence" value="ECO:0007669"/>
    <property type="project" value="UniProtKB-KW"/>
</dbReference>
<dbReference type="HOGENOM" id="CLU_006383_0_0_1"/>
<dbReference type="PANTHER" id="PTHR10606">
    <property type="entry name" value="6-PHOSPHOFRUCTO-2-KINASE/FRUCTOSE-2,6-BISPHOSPHATASE"/>
    <property type="match status" value="1"/>
</dbReference>
<dbReference type="PANTHER" id="PTHR10606:SF39">
    <property type="entry name" value="6-PHOSPHOFRUCTO-2-KINASE_FRUCTOSE-2,6-BISPHOSPHATASE YLR345W-RELATED"/>
    <property type="match status" value="1"/>
</dbReference>
<reference evidence="6" key="2">
    <citation type="submission" date="2015-01" db="EMBL/GenBank/DDBJ databases">
        <title>Evolutionary Origins and Diversification of the Mycorrhizal Mutualists.</title>
        <authorList>
            <consortium name="DOE Joint Genome Institute"/>
            <consortium name="Mycorrhizal Genomics Consortium"/>
            <person name="Kohler A."/>
            <person name="Kuo A."/>
            <person name="Nagy L.G."/>
            <person name="Floudas D."/>
            <person name="Copeland A."/>
            <person name="Barry K.W."/>
            <person name="Cichocki N."/>
            <person name="Veneault-Fourrey C."/>
            <person name="LaButti K."/>
            <person name="Lindquist E.A."/>
            <person name="Lipzen A."/>
            <person name="Lundell T."/>
            <person name="Morin E."/>
            <person name="Murat C."/>
            <person name="Riley R."/>
            <person name="Ohm R."/>
            <person name="Sun H."/>
            <person name="Tunlid A."/>
            <person name="Henrissat B."/>
            <person name="Grigoriev I.V."/>
            <person name="Hibbett D.S."/>
            <person name="Martin F."/>
        </authorList>
    </citation>
    <scope>NUCLEOTIDE SEQUENCE [LARGE SCALE GENOMIC DNA]</scope>
    <source>
        <strain evidence="6">MAFF 305830</strain>
    </source>
</reference>
<sequence>MAAPLYTTSSGLLWHAGKILIVVAGLPARGKTHISRSLERYLRWNGVTTEVFSLGDYRRKTLGHAKDLPDDYFSHGQKSNETTELRNSVRSRCERDILDFFDHAGQVAIYDANNGTQESRRKLYDRFHSLGYHVIFLESVCTNQEIVLANIRSVKISSPDYISWNPDKAVEDYMKRIAEHEKHYEPVEEMDIPWIRLVNVGEKIQINKIQGYLQSRIVFFLMNIHNRHRFIYFARSGQSLIEHSYRADSDLSQSGWDYARRLKNFMMERRYLNMEERKQNNGGVAEDRNLVIWTSSRRRSHHTAWPFIKDASVEAEGARTPIRTPAELDEALPLPHEQGITVSGPASPRPPPGLTLPANQLAYPKIKVVEKSRLCEINPGVWDGLSPDDVRSRYPLEWEDFLRDPYGHRAPRAESYHDLCIRLEPILVELEDCKDDLLIISHASVIRCLLAYLVGLPAHEVPAVDIARGDLIEVQPSAYGVKTRMFHFWSGPGRKDAEAENSGLDSEMGETKPDSQADSTGEGLYSITTSPPKSNLHLDRTYRSRNSSQGDLEDSLRMTSPAIEGEHQSSMFAIGLQKPGSGGADVILTKEETKVANSLGSPKASAPTSMPTPSPSKVPLPKRQPEVNEEPESPTHASKVLPKIEPSLGADEAGQVAAKIEAADTRPTFYENVVEGAVKRKKAHGMSSVQVATPPSHTTPIDGDKS</sequence>
<dbReference type="PRINTS" id="PR00991">
    <property type="entry name" value="6PFRUCTKNASE"/>
</dbReference>
<dbReference type="GO" id="GO:0005829">
    <property type="term" value="C:cytosol"/>
    <property type="evidence" value="ECO:0007669"/>
    <property type="project" value="TreeGrafter"/>
</dbReference>
<dbReference type="SMART" id="SM00855">
    <property type="entry name" value="PGAM"/>
    <property type="match status" value="1"/>
</dbReference>
<evidence type="ECO:0000256" key="2">
    <source>
        <dbReference type="ARBA" id="ARBA00022840"/>
    </source>
</evidence>
<reference evidence="5 6" key="1">
    <citation type="submission" date="2014-04" db="EMBL/GenBank/DDBJ databases">
        <authorList>
            <consortium name="DOE Joint Genome Institute"/>
            <person name="Kuo A."/>
            <person name="Zuccaro A."/>
            <person name="Kohler A."/>
            <person name="Nagy L.G."/>
            <person name="Floudas D."/>
            <person name="Copeland A."/>
            <person name="Barry K.W."/>
            <person name="Cichocki N."/>
            <person name="Veneault-Fourrey C."/>
            <person name="LaButti K."/>
            <person name="Lindquist E.A."/>
            <person name="Lipzen A."/>
            <person name="Lundell T."/>
            <person name="Morin E."/>
            <person name="Murat C."/>
            <person name="Sun H."/>
            <person name="Tunlid A."/>
            <person name="Henrissat B."/>
            <person name="Grigoriev I.V."/>
            <person name="Hibbett D.S."/>
            <person name="Martin F."/>
            <person name="Nordberg H.P."/>
            <person name="Cantor M.N."/>
            <person name="Hua S.X."/>
        </authorList>
    </citation>
    <scope>NUCLEOTIDE SEQUENCE [LARGE SCALE GENOMIC DNA]</scope>
    <source>
        <strain evidence="5 6">MAFF 305830</strain>
    </source>
</reference>
<evidence type="ECO:0000313" key="6">
    <source>
        <dbReference type="Proteomes" id="UP000054097"/>
    </source>
</evidence>
<dbReference type="GO" id="GO:0006003">
    <property type="term" value="P:fructose 2,6-bisphosphate metabolic process"/>
    <property type="evidence" value="ECO:0007669"/>
    <property type="project" value="InterPro"/>
</dbReference>
<evidence type="ECO:0000259" key="4">
    <source>
        <dbReference type="Pfam" id="PF01591"/>
    </source>
</evidence>
<dbReference type="AlphaFoldDB" id="A0A0C3AYM3"/>
<dbReference type="SUPFAM" id="SSF53254">
    <property type="entry name" value="Phosphoglycerate mutase-like"/>
    <property type="match status" value="1"/>
</dbReference>
<evidence type="ECO:0000256" key="1">
    <source>
        <dbReference type="ARBA" id="ARBA00022741"/>
    </source>
</evidence>
<dbReference type="EMBL" id="KN824317">
    <property type="protein sequence ID" value="KIM25084.1"/>
    <property type="molecule type" value="Genomic_DNA"/>
</dbReference>
<dbReference type="InterPro" id="IPR003094">
    <property type="entry name" value="6Pfruct_kin"/>
</dbReference>
<feature type="region of interest" description="Disordered" evidence="3">
    <location>
        <begin position="680"/>
        <end position="706"/>
    </location>
</feature>
<evidence type="ECO:0000256" key="3">
    <source>
        <dbReference type="SAM" id="MobiDB-lite"/>
    </source>
</evidence>
<proteinExistence type="predicted"/>
<feature type="domain" description="6-phosphofructo-2-kinase" evidence="4">
    <location>
        <begin position="14"/>
        <end position="226"/>
    </location>
</feature>
<dbReference type="GO" id="GO:0003873">
    <property type="term" value="F:6-phosphofructo-2-kinase activity"/>
    <property type="evidence" value="ECO:0007669"/>
    <property type="project" value="InterPro"/>
</dbReference>
<keyword evidence="2" id="KW-0067">ATP-binding</keyword>
<accession>A0A0C3AYM3</accession>
<dbReference type="Gene3D" id="3.40.50.1240">
    <property type="entry name" value="Phosphoglycerate mutase-like"/>
    <property type="match status" value="1"/>
</dbReference>
<dbReference type="GO" id="GO:0006000">
    <property type="term" value="P:fructose metabolic process"/>
    <property type="evidence" value="ECO:0007669"/>
    <property type="project" value="InterPro"/>
</dbReference>
<keyword evidence="1" id="KW-0547">Nucleotide-binding</keyword>
<feature type="compositionally biased region" description="Polar residues" evidence="3">
    <location>
        <begin position="687"/>
        <end position="699"/>
    </location>
</feature>
<dbReference type="Pfam" id="PF00300">
    <property type="entry name" value="His_Phos_1"/>
    <property type="match status" value="1"/>
</dbReference>
<dbReference type="STRING" id="933852.A0A0C3AYM3"/>
<name>A0A0C3AYM3_SERVB</name>
<dbReference type="Pfam" id="PF01591">
    <property type="entry name" value="6PF2K"/>
    <property type="match status" value="1"/>
</dbReference>
<dbReference type="InterPro" id="IPR029033">
    <property type="entry name" value="His_PPase_superfam"/>
</dbReference>
<feature type="region of interest" description="Disordered" evidence="3">
    <location>
        <begin position="493"/>
        <end position="555"/>
    </location>
</feature>
<dbReference type="InterPro" id="IPR027417">
    <property type="entry name" value="P-loop_NTPase"/>
</dbReference>
<dbReference type="Gene3D" id="3.40.50.300">
    <property type="entry name" value="P-loop containing nucleotide triphosphate hydrolases"/>
    <property type="match status" value="1"/>
</dbReference>
<dbReference type="OrthoDB" id="267323at2759"/>
<dbReference type="InterPro" id="IPR013079">
    <property type="entry name" value="6Phosfructo_kin"/>
</dbReference>
<protein>
    <recommendedName>
        <fullName evidence="4">6-phosphofructo-2-kinase domain-containing protein</fullName>
    </recommendedName>
</protein>
<feature type="region of interest" description="Disordered" evidence="3">
    <location>
        <begin position="595"/>
        <end position="644"/>
    </location>
</feature>
<dbReference type="GO" id="GO:0004331">
    <property type="term" value="F:fructose-2,6-bisphosphate 2-phosphatase activity"/>
    <property type="evidence" value="ECO:0007669"/>
    <property type="project" value="TreeGrafter"/>
</dbReference>
<keyword evidence="6" id="KW-1185">Reference proteome</keyword>
<organism evidence="5 6">
    <name type="scientific">Serendipita vermifera MAFF 305830</name>
    <dbReference type="NCBI Taxonomy" id="933852"/>
    <lineage>
        <taxon>Eukaryota</taxon>
        <taxon>Fungi</taxon>
        <taxon>Dikarya</taxon>
        <taxon>Basidiomycota</taxon>
        <taxon>Agaricomycotina</taxon>
        <taxon>Agaricomycetes</taxon>
        <taxon>Sebacinales</taxon>
        <taxon>Serendipitaceae</taxon>
        <taxon>Serendipita</taxon>
    </lineage>
</organism>
<evidence type="ECO:0000313" key="5">
    <source>
        <dbReference type="EMBL" id="KIM25084.1"/>
    </source>
</evidence>
<dbReference type="Proteomes" id="UP000054097">
    <property type="component" value="Unassembled WGS sequence"/>
</dbReference>